<evidence type="ECO:0000313" key="7">
    <source>
        <dbReference type="EMBL" id="AZU03338.1"/>
    </source>
</evidence>
<reference evidence="7 8" key="1">
    <citation type="submission" date="2016-12" db="EMBL/GenBank/DDBJ databases">
        <title>The genome of dimorphic prosthecate Glycocaulis alkaliphilus 6b-8t, isolated from crude oil dictates its adaptability in petroleum environments.</title>
        <authorList>
            <person name="Wu X.-L."/>
            <person name="Geng S."/>
        </authorList>
    </citation>
    <scope>NUCLEOTIDE SEQUENCE [LARGE SCALE GENOMIC DNA]</scope>
    <source>
        <strain evidence="7 8">6B-8</strain>
    </source>
</reference>
<sequence>MEAGLAGFDLFALLVLFVSGILALMRGFVREALTIAAFVAAALAALWSRPVFAGLLEGLLGSPLIANIIALAGVFILVYLAVSFVTSSLQPNAKAGEDVNVIDRSLGFVFGLVRGLVLLGLFVLVFRNTLPGAQPEWLQGARIYPLANATATLLQRLAPEGSWAEGARESEAPDAPPTDEDLDREALDRLIRSTNPD</sequence>
<dbReference type="AlphaFoldDB" id="A0A3T0E888"/>
<dbReference type="InterPro" id="IPR003825">
    <property type="entry name" value="Colicin-V_CvpA"/>
</dbReference>
<evidence type="ECO:0000313" key="8">
    <source>
        <dbReference type="Proteomes" id="UP000286954"/>
    </source>
</evidence>
<evidence type="ECO:0000256" key="4">
    <source>
        <dbReference type="ARBA" id="ARBA00023136"/>
    </source>
</evidence>
<dbReference type="InterPro" id="IPR052719">
    <property type="entry name" value="CvpA-like"/>
</dbReference>
<comment type="subcellular location">
    <subcellularLocation>
        <location evidence="1">Membrane</location>
        <topology evidence="1">Multi-pass membrane protein</topology>
    </subcellularLocation>
</comment>
<dbReference type="Proteomes" id="UP000286954">
    <property type="component" value="Chromosome"/>
</dbReference>
<keyword evidence="4 6" id="KW-0472">Membrane</keyword>
<dbReference type="Pfam" id="PF02674">
    <property type="entry name" value="Colicin_V"/>
    <property type="match status" value="1"/>
</dbReference>
<evidence type="ECO:0000256" key="3">
    <source>
        <dbReference type="ARBA" id="ARBA00022989"/>
    </source>
</evidence>
<dbReference type="PANTHER" id="PTHR36926">
    <property type="entry name" value="COLICIN V PRODUCTION PROTEIN"/>
    <property type="match status" value="1"/>
</dbReference>
<dbReference type="PANTHER" id="PTHR36926:SF1">
    <property type="entry name" value="COLICIN V PRODUCTION PROTEIN"/>
    <property type="match status" value="1"/>
</dbReference>
<dbReference type="GO" id="GO:0016020">
    <property type="term" value="C:membrane"/>
    <property type="evidence" value="ECO:0007669"/>
    <property type="project" value="UniProtKB-SubCell"/>
</dbReference>
<dbReference type="KEGG" id="gak:X907_0794"/>
<gene>
    <name evidence="7" type="ORF">X907_0794</name>
</gene>
<dbReference type="RefSeq" id="WP_127565742.1">
    <property type="nucleotide sequence ID" value="NZ_BMFB01000002.1"/>
</dbReference>
<evidence type="ECO:0000256" key="1">
    <source>
        <dbReference type="ARBA" id="ARBA00004141"/>
    </source>
</evidence>
<feature type="transmembrane region" description="Helical" evidence="6">
    <location>
        <begin position="64"/>
        <end position="85"/>
    </location>
</feature>
<accession>A0A3T0E888</accession>
<dbReference type="OrthoDB" id="7628958at2"/>
<dbReference type="GO" id="GO:0009403">
    <property type="term" value="P:toxin biosynthetic process"/>
    <property type="evidence" value="ECO:0007669"/>
    <property type="project" value="InterPro"/>
</dbReference>
<proteinExistence type="predicted"/>
<evidence type="ECO:0000256" key="6">
    <source>
        <dbReference type="SAM" id="Phobius"/>
    </source>
</evidence>
<feature type="transmembrane region" description="Helical" evidence="6">
    <location>
        <begin position="32"/>
        <end position="52"/>
    </location>
</feature>
<protein>
    <submittedName>
        <fullName evidence="7">CvpA family protein</fullName>
    </submittedName>
</protein>
<feature type="transmembrane region" description="Helical" evidence="6">
    <location>
        <begin position="6"/>
        <end position="25"/>
    </location>
</feature>
<evidence type="ECO:0000256" key="5">
    <source>
        <dbReference type="SAM" id="MobiDB-lite"/>
    </source>
</evidence>
<feature type="transmembrane region" description="Helical" evidence="6">
    <location>
        <begin position="106"/>
        <end position="126"/>
    </location>
</feature>
<name>A0A3T0E888_9PROT</name>
<keyword evidence="8" id="KW-1185">Reference proteome</keyword>
<dbReference type="EMBL" id="CP018911">
    <property type="protein sequence ID" value="AZU03338.1"/>
    <property type="molecule type" value="Genomic_DNA"/>
</dbReference>
<organism evidence="7 8">
    <name type="scientific">Glycocaulis alkaliphilus</name>
    <dbReference type="NCBI Taxonomy" id="1434191"/>
    <lineage>
        <taxon>Bacteria</taxon>
        <taxon>Pseudomonadati</taxon>
        <taxon>Pseudomonadota</taxon>
        <taxon>Alphaproteobacteria</taxon>
        <taxon>Maricaulales</taxon>
        <taxon>Maricaulaceae</taxon>
        <taxon>Glycocaulis</taxon>
    </lineage>
</organism>
<evidence type="ECO:0000256" key="2">
    <source>
        <dbReference type="ARBA" id="ARBA00022692"/>
    </source>
</evidence>
<feature type="region of interest" description="Disordered" evidence="5">
    <location>
        <begin position="162"/>
        <end position="197"/>
    </location>
</feature>
<keyword evidence="2 6" id="KW-0812">Transmembrane</keyword>
<keyword evidence="3 6" id="KW-1133">Transmembrane helix</keyword>